<comment type="miscellaneous">
    <text evidence="7">In eukaryotes there are cytoplasmic, mitochondrial and chloroplastic isozymes.</text>
</comment>
<accession>A0A8H4IYN3</accession>
<comment type="cofactor">
    <cofactor evidence="1">
        <name>pyridoxal 5'-phosphate</name>
        <dbReference type="ChEBI" id="CHEBI:597326"/>
    </cofactor>
</comment>
<comment type="subunit">
    <text evidence="3 7">Homodimer.</text>
</comment>
<keyword evidence="4 7" id="KW-0032">Aminotransferase</keyword>
<dbReference type="Gene3D" id="3.40.640.10">
    <property type="entry name" value="Type I PLP-dependent aspartate aminotransferase-like (Major domain)"/>
    <property type="match status" value="1"/>
</dbReference>
<dbReference type="Gene3D" id="3.90.1150.10">
    <property type="entry name" value="Aspartate Aminotransferase, domain 1"/>
    <property type="match status" value="1"/>
</dbReference>
<dbReference type="FunFam" id="3.90.1150.10:FF:000001">
    <property type="entry name" value="Aspartate aminotransferase"/>
    <property type="match status" value="1"/>
</dbReference>
<gene>
    <name evidence="9" type="ORF">GTA08_BOTSDO02628</name>
</gene>
<dbReference type="GO" id="GO:0005829">
    <property type="term" value="C:cytosol"/>
    <property type="evidence" value="ECO:0007669"/>
    <property type="project" value="TreeGrafter"/>
</dbReference>
<feature type="domain" description="Aminotransferase class I/classII large" evidence="8">
    <location>
        <begin position="29"/>
        <end position="399"/>
    </location>
</feature>
<dbReference type="SUPFAM" id="SSF53383">
    <property type="entry name" value="PLP-dependent transferases"/>
    <property type="match status" value="1"/>
</dbReference>
<proteinExistence type="inferred from homology"/>
<name>A0A8H4IYN3_9PEZI</name>
<dbReference type="PROSITE" id="PS00105">
    <property type="entry name" value="AA_TRANSFER_CLASS_1"/>
    <property type="match status" value="1"/>
</dbReference>
<keyword evidence="5 7" id="KW-0808">Transferase</keyword>
<dbReference type="EC" id="2.6.1.1" evidence="7"/>
<comment type="similarity">
    <text evidence="2">Belongs to the class-I pyridoxal-phosphate-dependent aminotransferase family.</text>
</comment>
<dbReference type="PANTHER" id="PTHR11879:SF20">
    <property type="entry name" value="ASPARTATE AMINOTRANSFERASE"/>
    <property type="match status" value="1"/>
</dbReference>
<reference evidence="9" key="1">
    <citation type="submission" date="2020-04" db="EMBL/GenBank/DDBJ databases">
        <title>Genome Assembly and Annotation of Botryosphaeria dothidea sdau 11-99, a Latent Pathogen of Apple Fruit Ring Rot in China.</title>
        <authorList>
            <person name="Yu C."/>
            <person name="Diao Y."/>
            <person name="Lu Q."/>
            <person name="Zhao J."/>
            <person name="Cui S."/>
            <person name="Peng C."/>
            <person name="He B."/>
            <person name="Liu H."/>
        </authorList>
    </citation>
    <scope>NUCLEOTIDE SEQUENCE [LARGE SCALE GENOMIC DNA]</scope>
    <source>
        <strain evidence="9">Sdau11-99</strain>
    </source>
</reference>
<evidence type="ECO:0000256" key="5">
    <source>
        <dbReference type="ARBA" id="ARBA00022679"/>
    </source>
</evidence>
<evidence type="ECO:0000256" key="6">
    <source>
        <dbReference type="ARBA" id="ARBA00022898"/>
    </source>
</evidence>
<keyword evidence="6" id="KW-0663">Pyridoxal phosphate</keyword>
<comment type="catalytic activity">
    <reaction evidence="7">
        <text>L-aspartate + 2-oxoglutarate = oxaloacetate + L-glutamate</text>
        <dbReference type="Rhea" id="RHEA:21824"/>
        <dbReference type="ChEBI" id="CHEBI:16452"/>
        <dbReference type="ChEBI" id="CHEBI:16810"/>
        <dbReference type="ChEBI" id="CHEBI:29985"/>
        <dbReference type="ChEBI" id="CHEBI:29991"/>
        <dbReference type="EC" id="2.6.1.1"/>
    </reaction>
</comment>
<dbReference type="Proteomes" id="UP000572817">
    <property type="component" value="Unassembled WGS sequence"/>
</dbReference>
<dbReference type="Pfam" id="PF00155">
    <property type="entry name" value="Aminotran_1_2"/>
    <property type="match status" value="1"/>
</dbReference>
<evidence type="ECO:0000259" key="8">
    <source>
        <dbReference type="Pfam" id="PF00155"/>
    </source>
</evidence>
<dbReference type="InterPro" id="IPR015422">
    <property type="entry name" value="PyrdxlP-dep_Trfase_small"/>
</dbReference>
<evidence type="ECO:0000313" key="10">
    <source>
        <dbReference type="Proteomes" id="UP000572817"/>
    </source>
</evidence>
<dbReference type="EMBL" id="WWBZ02000016">
    <property type="protein sequence ID" value="KAF4308918.1"/>
    <property type="molecule type" value="Genomic_DNA"/>
</dbReference>
<dbReference type="InterPro" id="IPR004839">
    <property type="entry name" value="Aminotransferase_I/II_large"/>
</dbReference>
<evidence type="ECO:0000256" key="7">
    <source>
        <dbReference type="RuleBase" id="RU000480"/>
    </source>
</evidence>
<dbReference type="InterPro" id="IPR000796">
    <property type="entry name" value="Asp_trans"/>
</dbReference>
<dbReference type="CDD" id="cd00609">
    <property type="entry name" value="AAT_like"/>
    <property type="match status" value="1"/>
</dbReference>
<dbReference type="InterPro" id="IPR015424">
    <property type="entry name" value="PyrdxlP-dep_Trfase"/>
</dbReference>
<organism evidence="9 10">
    <name type="scientific">Botryosphaeria dothidea</name>
    <dbReference type="NCBI Taxonomy" id="55169"/>
    <lineage>
        <taxon>Eukaryota</taxon>
        <taxon>Fungi</taxon>
        <taxon>Dikarya</taxon>
        <taxon>Ascomycota</taxon>
        <taxon>Pezizomycotina</taxon>
        <taxon>Dothideomycetes</taxon>
        <taxon>Dothideomycetes incertae sedis</taxon>
        <taxon>Botryosphaeriales</taxon>
        <taxon>Botryosphaeriaceae</taxon>
        <taxon>Botryosphaeria</taxon>
    </lineage>
</organism>
<dbReference type="GO" id="GO:0006532">
    <property type="term" value="P:aspartate biosynthetic process"/>
    <property type="evidence" value="ECO:0007669"/>
    <property type="project" value="TreeGrafter"/>
</dbReference>
<sequence length="411" mass="46570">MSHFQRLAPTPPDPAFSLIATFAADNFPSKVDLCPGFYRDEYAKPWILPSVVQAKQLLQQDPTVDHEHLPLSGHPELIAGAHKLVFGSDQDEVSRVASIQTVSGTGSNHLGARFLSDELAPLRKSVWISDPSWINHTEIWLNVNPQIERRTYPYYGRKTQSLDFEGMKNTLLQEAIAGDVVILHGCAHNPTGLDFSREQWTTIADICEQKDLFPFFDLAYQGFASGDFDNDAWPIRHFFNRKNLEFVVAQSFSKNFGLYGERIGALHVVSRSPEISSRISGKLVRLQRAQITSPPAFGARIAAKILGDQALYRQWQDDLHRMSGRMKQMRQRLYEELMKRNTPGSWEHILSEIGMFSMTGLSRDQVTELIEKYHVYLLPSGRISVTGLTEMNVAYVAESFSQVIRQVDNSR</sequence>
<evidence type="ECO:0000256" key="2">
    <source>
        <dbReference type="ARBA" id="ARBA00007441"/>
    </source>
</evidence>
<evidence type="ECO:0000256" key="4">
    <source>
        <dbReference type="ARBA" id="ARBA00022576"/>
    </source>
</evidence>
<evidence type="ECO:0000313" key="9">
    <source>
        <dbReference type="EMBL" id="KAF4308918.1"/>
    </source>
</evidence>
<dbReference type="InterPro" id="IPR004838">
    <property type="entry name" value="NHTrfase_class1_PyrdxlP-BS"/>
</dbReference>
<dbReference type="NCBIfam" id="NF006719">
    <property type="entry name" value="PRK09257.1"/>
    <property type="match status" value="1"/>
</dbReference>
<evidence type="ECO:0000256" key="3">
    <source>
        <dbReference type="ARBA" id="ARBA00011738"/>
    </source>
</evidence>
<dbReference type="PRINTS" id="PR00799">
    <property type="entry name" value="TRANSAMINASE"/>
</dbReference>
<evidence type="ECO:0000256" key="1">
    <source>
        <dbReference type="ARBA" id="ARBA00001933"/>
    </source>
</evidence>
<comment type="caution">
    <text evidence="9">The sequence shown here is derived from an EMBL/GenBank/DDBJ whole genome shotgun (WGS) entry which is preliminary data.</text>
</comment>
<dbReference type="PANTHER" id="PTHR11879">
    <property type="entry name" value="ASPARTATE AMINOTRANSFERASE"/>
    <property type="match status" value="1"/>
</dbReference>
<dbReference type="OrthoDB" id="550424at2759"/>
<dbReference type="GO" id="GO:0030170">
    <property type="term" value="F:pyridoxal phosphate binding"/>
    <property type="evidence" value="ECO:0007669"/>
    <property type="project" value="InterPro"/>
</dbReference>
<keyword evidence="10" id="KW-1185">Reference proteome</keyword>
<dbReference type="FunFam" id="3.40.640.10:FF:000066">
    <property type="entry name" value="Aspartate aminotransferase"/>
    <property type="match status" value="1"/>
</dbReference>
<protein>
    <recommendedName>
        <fullName evidence="7">Aspartate aminotransferase</fullName>
        <ecNumber evidence="7">2.6.1.1</ecNumber>
    </recommendedName>
</protein>
<dbReference type="AlphaFoldDB" id="A0A8H4IYN3"/>
<dbReference type="GO" id="GO:0004069">
    <property type="term" value="F:L-aspartate:2-oxoglutarate aminotransferase activity"/>
    <property type="evidence" value="ECO:0007669"/>
    <property type="project" value="UniProtKB-EC"/>
</dbReference>
<dbReference type="InterPro" id="IPR015421">
    <property type="entry name" value="PyrdxlP-dep_Trfase_major"/>
</dbReference>